<evidence type="ECO:0000313" key="3">
    <source>
        <dbReference type="WBParaSite" id="L893_g8695.t1"/>
    </source>
</evidence>
<feature type="compositionally biased region" description="Polar residues" evidence="1">
    <location>
        <begin position="105"/>
        <end position="118"/>
    </location>
</feature>
<name>A0A1I8ARG2_9BILA</name>
<keyword evidence="2" id="KW-1185">Reference proteome</keyword>
<evidence type="ECO:0000313" key="2">
    <source>
        <dbReference type="Proteomes" id="UP000095287"/>
    </source>
</evidence>
<protein>
    <submittedName>
        <fullName evidence="3">Uncharacterized protein</fullName>
    </submittedName>
</protein>
<dbReference type="WBParaSite" id="L893_g8695.t1">
    <property type="protein sequence ID" value="L893_g8695.t1"/>
    <property type="gene ID" value="L893_g8695"/>
</dbReference>
<reference evidence="3" key="1">
    <citation type="submission" date="2016-11" db="UniProtKB">
        <authorList>
            <consortium name="WormBaseParasite"/>
        </authorList>
    </citation>
    <scope>IDENTIFICATION</scope>
</reference>
<dbReference type="Proteomes" id="UP000095287">
    <property type="component" value="Unplaced"/>
</dbReference>
<organism evidence="2 3">
    <name type="scientific">Steinernema glaseri</name>
    <dbReference type="NCBI Taxonomy" id="37863"/>
    <lineage>
        <taxon>Eukaryota</taxon>
        <taxon>Metazoa</taxon>
        <taxon>Ecdysozoa</taxon>
        <taxon>Nematoda</taxon>
        <taxon>Chromadorea</taxon>
        <taxon>Rhabditida</taxon>
        <taxon>Tylenchina</taxon>
        <taxon>Panagrolaimomorpha</taxon>
        <taxon>Strongyloidoidea</taxon>
        <taxon>Steinernematidae</taxon>
        <taxon>Steinernema</taxon>
    </lineage>
</organism>
<sequence length="163" mass="17124">MDDASATKGTRVSIVICSPTGAMCPTATSMDSARRMGNASATMDGVANFVIRKIAKTQDAPITAFVTKANATASTAGRALLVPKPSRGNPCVNPTKPVQNPPPSSTATTRMASSNNLTHLPYPWNNPRKKRSAESPNPIRLAPTADTSTWTVDTVTAWLDSLA</sequence>
<feature type="region of interest" description="Disordered" evidence="1">
    <location>
        <begin position="81"/>
        <end position="144"/>
    </location>
</feature>
<dbReference type="AlphaFoldDB" id="A0A1I8ARG2"/>
<proteinExistence type="predicted"/>
<accession>A0A1I8ARG2</accession>
<evidence type="ECO:0000256" key="1">
    <source>
        <dbReference type="SAM" id="MobiDB-lite"/>
    </source>
</evidence>